<organism evidence="2 3">
    <name type="scientific">Endocarpon pusillum</name>
    <dbReference type="NCBI Taxonomy" id="364733"/>
    <lineage>
        <taxon>Eukaryota</taxon>
        <taxon>Fungi</taxon>
        <taxon>Dikarya</taxon>
        <taxon>Ascomycota</taxon>
        <taxon>Pezizomycotina</taxon>
        <taxon>Eurotiomycetes</taxon>
        <taxon>Chaetothyriomycetidae</taxon>
        <taxon>Verrucariales</taxon>
        <taxon>Verrucariaceae</taxon>
        <taxon>Endocarpon</taxon>
    </lineage>
</organism>
<dbReference type="InterPro" id="IPR015157">
    <property type="entry name" value="TMA7"/>
</dbReference>
<dbReference type="EMBL" id="JAACFV010000018">
    <property type="protein sequence ID" value="KAF7511706.1"/>
    <property type="molecule type" value="Genomic_DNA"/>
</dbReference>
<protein>
    <recommendedName>
        <fullName evidence="4">Translation machinery-associated protein 7</fullName>
    </recommendedName>
</protein>
<name>A0A8H7E9G6_9EURO</name>
<proteinExistence type="predicted"/>
<evidence type="ECO:0008006" key="4">
    <source>
        <dbReference type="Google" id="ProtNLM"/>
    </source>
</evidence>
<sequence length="73" mass="7745">MAKGKGTELDNPKRTKAPQKEYTPEEIAFQEKKRKDAAEQKKMAGQVSKSKGPLKTASHGISGSGKIGVSTGS</sequence>
<accession>A0A8H7E9G6</accession>
<feature type="region of interest" description="Disordered" evidence="1">
    <location>
        <begin position="1"/>
        <end position="73"/>
    </location>
</feature>
<dbReference type="OrthoDB" id="10352763at2759"/>
<dbReference type="Pfam" id="PF09072">
    <property type="entry name" value="TMA7"/>
    <property type="match status" value="1"/>
</dbReference>
<keyword evidence="3" id="KW-1185">Reference proteome</keyword>
<dbReference type="Proteomes" id="UP000606974">
    <property type="component" value="Unassembled WGS sequence"/>
</dbReference>
<dbReference type="AlphaFoldDB" id="A0A8H7E9G6"/>
<evidence type="ECO:0000313" key="2">
    <source>
        <dbReference type="EMBL" id="KAF7511706.1"/>
    </source>
</evidence>
<gene>
    <name evidence="2" type="ORF">GJ744_003869</name>
</gene>
<comment type="caution">
    <text evidence="2">The sequence shown here is derived from an EMBL/GenBank/DDBJ whole genome shotgun (WGS) entry which is preliminary data.</text>
</comment>
<reference evidence="2" key="1">
    <citation type="submission" date="2020-02" db="EMBL/GenBank/DDBJ databases">
        <authorList>
            <person name="Palmer J.M."/>
        </authorList>
    </citation>
    <scope>NUCLEOTIDE SEQUENCE</scope>
    <source>
        <strain evidence="2">EPUS1.4</strain>
        <tissue evidence="2">Thallus</tissue>
    </source>
</reference>
<evidence type="ECO:0000256" key="1">
    <source>
        <dbReference type="SAM" id="MobiDB-lite"/>
    </source>
</evidence>
<feature type="compositionally biased region" description="Basic and acidic residues" evidence="1">
    <location>
        <begin position="1"/>
        <end position="42"/>
    </location>
</feature>
<evidence type="ECO:0000313" key="3">
    <source>
        <dbReference type="Proteomes" id="UP000606974"/>
    </source>
</evidence>